<protein>
    <submittedName>
        <fullName evidence="3">Uncharacterized protein</fullName>
    </submittedName>
</protein>
<name>A0A7R9IGT9_9NEOP</name>
<gene>
    <name evidence="3" type="ORF">TTEB3V08_LOCUS6106</name>
</gene>
<dbReference type="PANTHER" id="PTHR48051">
    <property type="match status" value="1"/>
</dbReference>
<sequence length="391" mass="43986">MPWFETQKEKSVLIQKQVREPTGDSGITTRMIRVGDPSETEAEPTSIASRALRIIYQTTMKPPQFGADITNQTNNETNLPAVMHCTRIAGRAIIRVVGRCNDALENSNLGSLQSQSMECFPFLNPSPRRSAVWLAPESFSFRASFPHREAEYNMADYVARVVLRCEHAQDTEILGSLVDLFENMSVVATRVLQRAVLFANTASRYVTDNIPRKRQVRMTSIVVFVADLSECQLMQVPDAVYHLMRHTTLKGCNLSSNVITKIPPKFAVKFSFITGARLVIPDLNLSHNQLSKLPDELADLEELEKLDISHNAYIALPSVVFKISKLTHLQANNNHIVDVEVERLQDARSLQEVDLQNNPVTSRSHDALLAISAPRVLLSPREREDWEDLTV</sequence>
<keyword evidence="1" id="KW-0433">Leucine-rich repeat</keyword>
<dbReference type="SUPFAM" id="SSF52075">
    <property type="entry name" value="Outer arm dynein light chain 1"/>
    <property type="match status" value="1"/>
</dbReference>
<dbReference type="Gene3D" id="3.80.10.10">
    <property type="entry name" value="Ribonuclease Inhibitor"/>
    <property type="match status" value="1"/>
</dbReference>
<keyword evidence="2" id="KW-0677">Repeat</keyword>
<reference evidence="3" key="1">
    <citation type="submission" date="2020-11" db="EMBL/GenBank/DDBJ databases">
        <authorList>
            <person name="Tran Van P."/>
        </authorList>
    </citation>
    <scope>NUCLEOTIDE SEQUENCE</scope>
</reference>
<dbReference type="InterPro" id="IPR032675">
    <property type="entry name" value="LRR_dom_sf"/>
</dbReference>
<evidence type="ECO:0000256" key="2">
    <source>
        <dbReference type="ARBA" id="ARBA00022737"/>
    </source>
</evidence>
<dbReference type="Pfam" id="PF00560">
    <property type="entry name" value="LRR_1"/>
    <property type="match status" value="1"/>
</dbReference>
<evidence type="ECO:0000256" key="1">
    <source>
        <dbReference type="ARBA" id="ARBA00022614"/>
    </source>
</evidence>
<dbReference type="AlphaFoldDB" id="A0A7R9IGT9"/>
<accession>A0A7R9IGT9</accession>
<evidence type="ECO:0000313" key="3">
    <source>
        <dbReference type="EMBL" id="CAD7458120.1"/>
    </source>
</evidence>
<organism evidence="3">
    <name type="scientific">Timema tahoe</name>
    <dbReference type="NCBI Taxonomy" id="61484"/>
    <lineage>
        <taxon>Eukaryota</taxon>
        <taxon>Metazoa</taxon>
        <taxon>Ecdysozoa</taxon>
        <taxon>Arthropoda</taxon>
        <taxon>Hexapoda</taxon>
        <taxon>Insecta</taxon>
        <taxon>Pterygota</taxon>
        <taxon>Neoptera</taxon>
        <taxon>Polyneoptera</taxon>
        <taxon>Phasmatodea</taxon>
        <taxon>Timematodea</taxon>
        <taxon>Timematoidea</taxon>
        <taxon>Timematidae</taxon>
        <taxon>Timema</taxon>
    </lineage>
</organism>
<dbReference type="InterPro" id="IPR001611">
    <property type="entry name" value="Leu-rich_rpt"/>
</dbReference>
<dbReference type="GO" id="GO:0005737">
    <property type="term" value="C:cytoplasm"/>
    <property type="evidence" value="ECO:0007669"/>
    <property type="project" value="TreeGrafter"/>
</dbReference>
<dbReference type="EMBL" id="OE002087">
    <property type="protein sequence ID" value="CAD7458120.1"/>
    <property type="molecule type" value="Genomic_DNA"/>
</dbReference>
<dbReference type="InterPro" id="IPR050216">
    <property type="entry name" value="LRR_domain-containing"/>
</dbReference>
<dbReference type="PANTHER" id="PTHR48051:SF1">
    <property type="entry name" value="RAS SUPPRESSOR PROTEIN 1"/>
    <property type="match status" value="1"/>
</dbReference>
<proteinExistence type="predicted"/>